<protein>
    <submittedName>
        <fullName evidence="2">Transposase</fullName>
    </submittedName>
</protein>
<name>A0A7X9X6K7_9BURK</name>
<proteinExistence type="predicted"/>
<feature type="region of interest" description="Disordered" evidence="1">
    <location>
        <begin position="1"/>
        <end position="20"/>
    </location>
</feature>
<dbReference type="AlphaFoldDB" id="A0A7X9X6K7"/>
<evidence type="ECO:0000313" key="3">
    <source>
        <dbReference type="Proteomes" id="UP000583127"/>
    </source>
</evidence>
<dbReference type="EMBL" id="JABBFZ010000008">
    <property type="protein sequence ID" value="NML32375.1"/>
    <property type="molecule type" value="Genomic_DNA"/>
</dbReference>
<comment type="caution">
    <text evidence="2">The sequence shown here is derived from an EMBL/GenBank/DDBJ whole genome shotgun (WGS) entry which is preliminary data.</text>
</comment>
<dbReference type="GO" id="GO:0006313">
    <property type="term" value="P:DNA transposition"/>
    <property type="evidence" value="ECO:0007669"/>
    <property type="project" value="InterPro"/>
</dbReference>
<dbReference type="InterPro" id="IPR009057">
    <property type="entry name" value="Homeodomain-like_sf"/>
</dbReference>
<organism evidence="2 3">
    <name type="scientific">Paraburkholderia antibiotica</name>
    <dbReference type="NCBI Taxonomy" id="2728839"/>
    <lineage>
        <taxon>Bacteria</taxon>
        <taxon>Pseudomonadati</taxon>
        <taxon>Pseudomonadota</taxon>
        <taxon>Betaproteobacteria</taxon>
        <taxon>Burkholderiales</taxon>
        <taxon>Burkholderiaceae</taxon>
        <taxon>Paraburkholderia</taxon>
    </lineage>
</organism>
<dbReference type="NCBIfam" id="NF047595">
    <property type="entry name" value="IS66_ISRel24_TnpA"/>
    <property type="match status" value="1"/>
</dbReference>
<keyword evidence="3" id="KW-1185">Reference proteome</keyword>
<dbReference type="Pfam" id="PF01527">
    <property type="entry name" value="HTH_Tnp_1"/>
    <property type="match status" value="1"/>
</dbReference>
<sequence>MGTTLTTEAPKRTGRKGIPNHPLEFRREIARLASEPGVSVARLAMEHGLNTNLVFKWRRALHAGEYDPVDLLPVKIDAAVTGGAPPASIPATVTALQGAIEISVGNARVRIEGAPDESTLMLVLRMLRGMPAAAA</sequence>
<accession>A0A7X9X6K7</accession>
<dbReference type="SUPFAM" id="SSF46689">
    <property type="entry name" value="Homeodomain-like"/>
    <property type="match status" value="1"/>
</dbReference>
<evidence type="ECO:0000313" key="2">
    <source>
        <dbReference type="EMBL" id="NML32375.1"/>
    </source>
</evidence>
<dbReference type="Proteomes" id="UP000583127">
    <property type="component" value="Unassembled WGS sequence"/>
</dbReference>
<evidence type="ECO:0000256" key="1">
    <source>
        <dbReference type="SAM" id="MobiDB-lite"/>
    </source>
</evidence>
<dbReference type="RefSeq" id="WP_169498619.1">
    <property type="nucleotide sequence ID" value="NZ_JABBFZ010000008.1"/>
</dbReference>
<gene>
    <name evidence="2" type="ORF">HHL14_16215</name>
</gene>
<dbReference type="InterPro" id="IPR002514">
    <property type="entry name" value="Transposase_8"/>
</dbReference>
<dbReference type="GO" id="GO:0003677">
    <property type="term" value="F:DNA binding"/>
    <property type="evidence" value="ECO:0007669"/>
    <property type="project" value="InterPro"/>
</dbReference>
<dbReference type="GO" id="GO:0004803">
    <property type="term" value="F:transposase activity"/>
    <property type="evidence" value="ECO:0007669"/>
    <property type="project" value="InterPro"/>
</dbReference>
<reference evidence="2 3" key="1">
    <citation type="submission" date="2020-04" db="EMBL/GenBank/DDBJ databases">
        <title>Paraburkholderia sp. G-4-1-8 isolated from soil.</title>
        <authorList>
            <person name="Dahal R.H."/>
        </authorList>
    </citation>
    <scope>NUCLEOTIDE SEQUENCE [LARGE SCALE GENOMIC DNA]</scope>
    <source>
        <strain evidence="2 3">G-4-1-8</strain>
    </source>
</reference>